<dbReference type="EC" id="2.7.1.49" evidence="2"/>
<sequence length="270" mass="28781">MEIYRGITVSIAGSDSGGGAGIQADLKTCAALRVFGMTVITALTAQNSREVSAVWNVPREMIRAQMDALWSDFPVGAAKTGMLALPETILEVAEGIRRWKVGNLVVDPVMIAQSGASLIADEAVEVLRTELLPLALLVTPNIPEAERLSGMTIESVEDMEKAAEAIGRKGPGAVLVKGGHRMQADSVTDVFYCRGRLERFTDSRIHTENTHGTGCTLSAAIAAELASGSSLEEAVRRGRQYLRLALKSGFRPGTGWGPLGHAVTPPWTEK</sequence>
<organism evidence="8 9">
    <name type="scientific">Aminivibrio pyruvatiphilus</name>
    <dbReference type="NCBI Taxonomy" id="1005740"/>
    <lineage>
        <taxon>Bacteria</taxon>
        <taxon>Thermotogati</taxon>
        <taxon>Synergistota</taxon>
        <taxon>Synergistia</taxon>
        <taxon>Synergistales</taxon>
        <taxon>Aminobacteriaceae</taxon>
        <taxon>Aminivibrio</taxon>
    </lineage>
</organism>
<accession>A0A4R8M160</accession>
<dbReference type="GO" id="GO:0008902">
    <property type="term" value="F:hydroxymethylpyrimidine kinase activity"/>
    <property type="evidence" value="ECO:0007669"/>
    <property type="project" value="UniProtKB-EC"/>
</dbReference>
<evidence type="ECO:0000313" key="9">
    <source>
        <dbReference type="Proteomes" id="UP000295066"/>
    </source>
</evidence>
<keyword evidence="3" id="KW-0808">Transferase</keyword>
<dbReference type="OrthoDB" id="9810880at2"/>
<dbReference type="Gene3D" id="3.40.1190.20">
    <property type="match status" value="1"/>
</dbReference>
<dbReference type="RefSeq" id="WP_133959007.1">
    <property type="nucleotide sequence ID" value="NZ_SORI01000025.1"/>
</dbReference>
<protein>
    <recommendedName>
        <fullName evidence="2">hydroxymethylpyrimidine kinase</fullName>
        <ecNumber evidence="2">2.7.1.49</ecNumber>
    </recommendedName>
</protein>
<dbReference type="GO" id="GO:0005524">
    <property type="term" value="F:ATP binding"/>
    <property type="evidence" value="ECO:0007669"/>
    <property type="project" value="UniProtKB-KW"/>
</dbReference>
<dbReference type="Pfam" id="PF08543">
    <property type="entry name" value="Phos_pyr_kin"/>
    <property type="match status" value="1"/>
</dbReference>
<dbReference type="SUPFAM" id="SSF53613">
    <property type="entry name" value="Ribokinase-like"/>
    <property type="match status" value="1"/>
</dbReference>
<evidence type="ECO:0000256" key="5">
    <source>
        <dbReference type="ARBA" id="ARBA00022777"/>
    </source>
</evidence>
<evidence type="ECO:0000256" key="3">
    <source>
        <dbReference type="ARBA" id="ARBA00022679"/>
    </source>
</evidence>
<gene>
    <name evidence="8" type="ORF">C8D99_12515</name>
</gene>
<evidence type="ECO:0000313" key="8">
    <source>
        <dbReference type="EMBL" id="TDY55335.1"/>
    </source>
</evidence>
<comment type="caution">
    <text evidence="8">The sequence shown here is derived from an EMBL/GenBank/DDBJ whole genome shotgun (WGS) entry which is preliminary data.</text>
</comment>
<dbReference type="CDD" id="cd01169">
    <property type="entry name" value="HMPP_kinase"/>
    <property type="match status" value="1"/>
</dbReference>
<comment type="pathway">
    <text evidence="1">Cofactor biosynthesis; thiamine diphosphate biosynthesis.</text>
</comment>
<dbReference type="FunFam" id="3.40.1190.20:FF:000003">
    <property type="entry name" value="Phosphomethylpyrimidine kinase ThiD"/>
    <property type="match status" value="1"/>
</dbReference>
<keyword evidence="6" id="KW-0067">ATP-binding</keyword>
<evidence type="ECO:0000256" key="6">
    <source>
        <dbReference type="ARBA" id="ARBA00022840"/>
    </source>
</evidence>
<dbReference type="NCBIfam" id="TIGR00097">
    <property type="entry name" value="HMP-P_kinase"/>
    <property type="match status" value="1"/>
</dbReference>
<keyword evidence="9" id="KW-1185">Reference proteome</keyword>
<dbReference type="AlphaFoldDB" id="A0A4R8M160"/>
<evidence type="ECO:0000259" key="7">
    <source>
        <dbReference type="Pfam" id="PF08543"/>
    </source>
</evidence>
<dbReference type="EMBL" id="SORI01000025">
    <property type="protein sequence ID" value="TDY55335.1"/>
    <property type="molecule type" value="Genomic_DNA"/>
</dbReference>
<dbReference type="GO" id="GO:0008972">
    <property type="term" value="F:phosphomethylpyrimidine kinase activity"/>
    <property type="evidence" value="ECO:0007669"/>
    <property type="project" value="InterPro"/>
</dbReference>
<name>A0A4R8M160_9BACT</name>
<dbReference type="InterPro" id="IPR004399">
    <property type="entry name" value="HMP/HMP-P_kinase_dom"/>
</dbReference>
<reference evidence="8 9" key="1">
    <citation type="submission" date="2019-03" db="EMBL/GenBank/DDBJ databases">
        <title>Genomic Encyclopedia of Type Strains, Phase IV (KMG-IV): sequencing the most valuable type-strain genomes for metagenomic binning, comparative biology and taxonomic classification.</title>
        <authorList>
            <person name="Goeker M."/>
        </authorList>
    </citation>
    <scope>NUCLEOTIDE SEQUENCE [LARGE SCALE GENOMIC DNA]</scope>
    <source>
        <strain evidence="8 9">DSM 25964</strain>
    </source>
</reference>
<dbReference type="GO" id="GO:0009228">
    <property type="term" value="P:thiamine biosynthetic process"/>
    <property type="evidence" value="ECO:0007669"/>
    <property type="project" value="InterPro"/>
</dbReference>
<evidence type="ECO:0000256" key="4">
    <source>
        <dbReference type="ARBA" id="ARBA00022741"/>
    </source>
</evidence>
<dbReference type="PANTHER" id="PTHR20858:SF17">
    <property type="entry name" value="HYDROXYMETHYLPYRIMIDINE_PHOSPHOMETHYLPYRIMIDINE KINASE THI20-RELATED"/>
    <property type="match status" value="1"/>
</dbReference>
<keyword evidence="4" id="KW-0547">Nucleotide-binding</keyword>
<evidence type="ECO:0000256" key="2">
    <source>
        <dbReference type="ARBA" id="ARBA00012135"/>
    </source>
</evidence>
<dbReference type="GO" id="GO:0005829">
    <property type="term" value="C:cytosol"/>
    <property type="evidence" value="ECO:0007669"/>
    <property type="project" value="TreeGrafter"/>
</dbReference>
<proteinExistence type="predicted"/>
<dbReference type="Proteomes" id="UP000295066">
    <property type="component" value="Unassembled WGS sequence"/>
</dbReference>
<feature type="domain" description="Pyridoxamine kinase/Phosphomethylpyrimidine kinase" evidence="7">
    <location>
        <begin position="15"/>
        <end position="259"/>
    </location>
</feature>
<dbReference type="InterPro" id="IPR013749">
    <property type="entry name" value="PM/HMP-P_kinase-1"/>
</dbReference>
<keyword evidence="5 8" id="KW-0418">Kinase</keyword>
<dbReference type="InterPro" id="IPR029056">
    <property type="entry name" value="Ribokinase-like"/>
</dbReference>
<dbReference type="PANTHER" id="PTHR20858">
    <property type="entry name" value="PHOSPHOMETHYLPYRIMIDINE KINASE"/>
    <property type="match status" value="1"/>
</dbReference>
<evidence type="ECO:0000256" key="1">
    <source>
        <dbReference type="ARBA" id="ARBA00004948"/>
    </source>
</evidence>